<evidence type="ECO:0000256" key="7">
    <source>
        <dbReference type="ARBA" id="ARBA00022927"/>
    </source>
</evidence>
<feature type="domain" description="Bap31/Bap29 cytoplasmic coiled-coil" evidence="15">
    <location>
        <begin position="103"/>
        <end position="162"/>
    </location>
</feature>
<keyword evidence="7 11" id="KW-0653">Protein transport</keyword>
<name>A0ABM0MYL4_SACKO</name>
<sequence length="163" mass="18204">MIHMKLFRAQRNLYIAGFAFFLWIVLKRMSGLISEEATLIASNAATKKQAENASETAQKLMNEKEELEKQLKEQTKEPRGKTSRSGSMAEIVVAAVADSETTKELAAVKEELKETKAALEKAETDLAALKKQAEGTNTEYDRLLNEHSDLQAKIELAESKKDM</sequence>
<evidence type="ECO:0000256" key="8">
    <source>
        <dbReference type="ARBA" id="ARBA00022989"/>
    </source>
</evidence>
<evidence type="ECO:0000313" key="17">
    <source>
        <dbReference type="RefSeq" id="XP_006825105.1"/>
    </source>
</evidence>
<dbReference type="Pfam" id="PF18035">
    <property type="entry name" value="Bap31_Bap29_C"/>
    <property type="match status" value="1"/>
</dbReference>
<feature type="coiled-coil region" evidence="12">
    <location>
        <begin position="102"/>
        <end position="160"/>
    </location>
</feature>
<dbReference type="Pfam" id="PF05529">
    <property type="entry name" value="Bap31"/>
    <property type="match status" value="1"/>
</dbReference>
<evidence type="ECO:0000256" key="11">
    <source>
        <dbReference type="RuleBase" id="RU367026"/>
    </source>
</evidence>
<comment type="function">
    <text evidence="11">May play a role in anterograde transport of membrane proteins from the endoplasmic reticulum to the Golgi.</text>
</comment>
<dbReference type="GeneID" id="100371496"/>
<evidence type="ECO:0000256" key="12">
    <source>
        <dbReference type="SAM" id="Coils"/>
    </source>
</evidence>
<comment type="subcellular location">
    <subcellularLocation>
        <location evidence="1 11">Endoplasmic reticulum membrane</location>
        <topology evidence="1 11">Multi-pass membrane protein</topology>
    </subcellularLocation>
</comment>
<evidence type="ECO:0000256" key="3">
    <source>
        <dbReference type="ARBA" id="ARBA00022448"/>
    </source>
</evidence>
<evidence type="ECO:0000256" key="9">
    <source>
        <dbReference type="ARBA" id="ARBA00023054"/>
    </source>
</evidence>
<dbReference type="InterPro" id="IPR008417">
    <property type="entry name" value="BAP29/BAP31"/>
</dbReference>
<dbReference type="InterPro" id="IPR041672">
    <property type="entry name" value="Bap31/Bap29_C"/>
</dbReference>
<evidence type="ECO:0000256" key="5">
    <source>
        <dbReference type="ARBA" id="ARBA00022824"/>
    </source>
</evidence>
<keyword evidence="5 11" id="KW-0256">Endoplasmic reticulum</keyword>
<evidence type="ECO:0000256" key="4">
    <source>
        <dbReference type="ARBA" id="ARBA00022692"/>
    </source>
</evidence>
<dbReference type="Gene3D" id="1.20.5.110">
    <property type="match status" value="1"/>
</dbReference>
<keyword evidence="4" id="KW-0812">Transmembrane</keyword>
<protein>
    <recommendedName>
        <fullName evidence="11">Endoplasmic reticulum transmembrane protein</fullName>
    </recommendedName>
</protein>
<evidence type="ECO:0000256" key="1">
    <source>
        <dbReference type="ARBA" id="ARBA00004477"/>
    </source>
</evidence>
<evidence type="ECO:0000256" key="13">
    <source>
        <dbReference type="SAM" id="MobiDB-lite"/>
    </source>
</evidence>
<accession>A0ABM0MYL4</accession>
<dbReference type="PANTHER" id="PTHR12701:SF20">
    <property type="entry name" value="ENDOPLASMIC RETICULUM TRANSMEMBRANE PROTEIN"/>
    <property type="match status" value="1"/>
</dbReference>
<evidence type="ECO:0000256" key="2">
    <source>
        <dbReference type="ARBA" id="ARBA00007956"/>
    </source>
</evidence>
<keyword evidence="8" id="KW-1133">Transmembrane helix</keyword>
<dbReference type="Proteomes" id="UP000694865">
    <property type="component" value="Unplaced"/>
</dbReference>
<evidence type="ECO:0000259" key="14">
    <source>
        <dbReference type="Pfam" id="PF05529"/>
    </source>
</evidence>
<keyword evidence="6 11" id="KW-0931">ER-Golgi transport</keyword>
<gene>
    <name evidence="17" type="primary">LOC100371496</name>
</gene>
<evidence type="ECO:0000256" key="6">
    <source>
        <dbReference type="ARBA" id="ARBA00022892"/>
    </source>
</evidence>
<evidence type="ECO:0000259" key="15">
    <source>
        <dbReference type="Pfam" id="PF18035"/>
    </source>
</evidence>
<evidence type="ECO:0000256" key="10">
    <source>
        <dbReference type="ARBA" id="ARBA00023136"/>
    </source>
</evidence>
<feature type="region of interest" description="Disordered" evidence="13">
    <location>
        <begin position="67"/>
        <end position="86"/>
    </location>
</feature>
<feature type="domain" description="BAP29/BAP31 transmembrane" evidence="14">
    <location>
        <begin position="2"/>
        <end position="44"/>
    </location>
</feature>
<comment type="similarity">
    <text evidence="2 11">Belongs to the BCAP29/BCAP31 family.</text>
</comment>
<keyword evidence="9 12" id="KW-0175">Coiled coil</keyword>
<keyword evidence="16" id="KW-1185">Reference proteome</keyword>
<feature type="compositionally biased region" description="Basic and acidic residues" evidence="13">
    <location>
        <begin position="67"/>
        <end position="80"/>
    </location>
</feature>
<organism evidence="16 17">
    <name type="scientific">Saccoglossus kowalevskii</name>
    <name type="common">Acorn worm</name>
    <dbReference type="NCBI Taxonomy" id="10224"/>
    <lineage>
        <taxon>Eukaryota</taxon>
        <taxon>Metazoa</taxon>
        <taxon>Hemichordata</taxon>
        <taxon>Enteropneusta</taxon>
        <taxon>Harrimaniidae</taxon>
        <taxon>Saccoglossus</taxon>
    </lineage>
</organism>
<proteinExistence type="inferred from homology"/>
<dbReference type="InterPro" id="IPR040463">
    <property type="entry name" value="BAP29/BAP31_N"/>
</dbReference>
<keyword evidence="10" id="KW-0472">Membrane</keyword>
<evidence type="ECO:0000313" key="16">
    <source>
        <dbReference type="Proteomes" id="UP000694865"/>
    </source>
</evidence>
<dbReference type="PANTHER" id="PTHR12701">
    <property type="entry name" value="BCR-ASSOCIATED PROTEIN, BAP"/>
    <property type="match status" value="1"/>
</dbReference>
<reference evidence="17" key="1">
    <citation type="submission" date="2025-08" db="UniProtKB">
        <authorList>
            <consortium name="RefSeq"/>
        </authorList>
    </citation>
    <scope>IDENTIFICATION</scope>
    <source>
        <tissue evidence="17">Testes</tissue>
    </source>
</reference>
<dbReference type="RefSeq" id="XP_006825105.1">
    <property type="nucleotide sequence ID" value="XM_006825042.1"/>
</dbReference>
<keyword evidence="3 11" id="KW-0813">Transport</keyword>